<evidence type="ECO:0000256" key="1">
    <source>
        <dbReference type="SAM" id="Phobius"/>
    </source>
</evidence>
<feature type="transmembrane region" description="Helical" evidence="1">
    <location>
        <begin position="28"/>
        <end position="47"/>
    </location>
</feature>
<organism evidence="2 3">
    <name type="scientific">Krasilnikovia cinnamomea</name>
    <dbReference type="NCBI Taxonomy" id="349313"/>
    <lineage>
        <taxon>Bacteria</taxon>
        <taxon>Bacillati</taxon>
        <taxon>Actinomycetota</taxon>
        <taxon>Actinomycetes</taxon>
        <taxon>Micromonosporales</taxon>
        <taxon>Micromonosporaceae</taxon>
        <taxon>Krasilnikovia</taxon>
    </lineage>
</organism>
<feature type="transmembrane region" description="Helical" evidence="1">
    <location>
        <begin position="89"/>
        <end position="109"/>
    </location>
</feature>
<protein>
    <submittedName>
        <fullName evidence="2">Uncharacterized protein</fullName>
    </submittedName>
</protein>
<dbReference type="AlphaFoldDB" id="A0A4Q7ZGH9"/>
<feature type="transmembrane region" description="Helical" evidence="1">
    <location>
        <begin position="59"/>
        <end position="77"/>
    </location>
</feature>
<evidence type="ECO:0000313" key="2">
    <source>
        <dbReference type="EMBL" id="RZU49494.1"/>
    </source>
</evidence>
<dbReference type="EMBL" id="SHKY01000001">
    <property type="protein sequence ID" value="RZU49494.1"/>
    <property type="molecule type" value="Genomic_DNA"/>
</dbReference>
<dbReference type="RefSeq" id="WP_130508562.1">
    <property type="nucleotide sequence ID" value="NZ_SHKY01000001.1"/>
</dbReference>
<sequence>MLALVTAQLRTGATGVTRAARAMLKVEYGLLALATLWTVLHGFFPALRDEAWLSILDAFWPLSMVGMFVIGLKIAFAGRWRGAARVWPMVAESWAVATIPVMAIFGFPVADWFGVAHLLAGYVTLGLILALRPALTSR</sequence>
<keyword evidence="1" id="KW-0812">Transmembrane</keyword>
<keyword evidence="1" id="KW-0472">Membrane</keyword>
<gene>
    <name evidence="2" type="ORF">EV385_1245</name>
</gene>
<proteinExistence type="predicted"/>
<dbReference type="Proteomes" id="UP000292564">
    <property type="component" value="Unassembled WGS sequence"/>
</dbReference>
<keyword evidence="3" id="KW-1185">Reference proteome</keyword>
<name>A0A4Q7ZGH9_9ACTN</name>
<reference evidence="2 3" key="1">
    <citation type="submission" date="2019-02" db="EMBL/GenBank/DDBJ databases">
        <title>Sequencing the genomes of 1000 actinobacteria strains.</title>
        <authorList>
            <person name="Klenk H.-P."/>
        </authorList>
    </citation>
    <scope>NUCLEOTIDE SEQUENCE [LARGE SCALE GENOMIC DNA]</scope>
    <source>
        <strain evidence="2 3">DSM 45162</strain>
    </source>
</reference>
<comment type="caution">
    <text evidence="2">The sequence shown here is derived from an EMBL/GenBank/DDBJ whole genome shotgun (WGS) entry which is preliminary data.</text>
</comment>
<evidence type="ECO:0000313" key="3">
    <source>
        <dbReference type="Proteomes" id="UP000292564"/>
    </source>
</evidence>
<feature type="transmembrane region" description="Helical" evidence="1">
    <location>
        <begin position="115"/>
        <end position="135"/>
    </location>
</feature>
<dbReference type="OrthoDB" id="3473322at2"/>
<keyword evidence="1" id="KW-1133">Transmembrane helix</keyword>
<accession>A0A4Q7ZGH9</accession>